<reference evidence="1 2" key="1">
    <citation type="submission" date="2023-02" db="EMBL/GenBank/DDBJ databases">
        <title>LHISI_Scaffold_Assembly.</title>
        <authorList>
            <person name="Stuart O.P."/>
            <person name="Cleave R."/>
            <person name="Magrath M.J.L."/>
            <person name="Mikheyev A.S."/>
        </authorList>
    </citation>
    <scope>NUCLEOTIDE SEQUENCE [LARGE SCALE GENOMIC DNA]</scope>
    <source>
        <strain evidence="1">Daus_M_001</strain>
        <tissue evidence="1">Leg muscle</tissue>
    </source>
</reference>
<accession>A0ABQ9H9M0</accession>
<proteinExistence type="predicted"/>
<protein>
    <submittedName>
        <fullName evidence="1">Uncharacterized protein</fullName>
    </submittedName>
</protein>
<gene>
    <name evidence="1" type="ORF">PR048_017484</name>
</gene>
<keyword evidence="2" id="KW-1185">Reference proteome</keyword>
<evidence type="ECO:0000313" key="2">
    <source>
        <dbReference type="Proteomes" id="UP001159363"/>
    </source>
</evidence>
<evidence type="ECO:0000313" key="1">
    <source>
        <dbReference type="EMBL" id="KAJ8881011.1"/>
    </source>
</evidence>
<organism evidence="1 2">
    <name type="scientific">Dryococelus australis</name>
    <dbReference type="NCBI Taxonomy" id="614101"/>
    <lineage>
        <taxon>Eukaryota</taxon>
        <taxon>Metazoa</taxon>
        <taxon>Ecdysozoa</taxon>
        <taxon>Arthropoda</taxon>
        <taxon>Hexapoda</taxon>
        <taxon>Insecta</taxon>
        <taxon>Pterygota</taxon>
        <taxon>Neoptera</taxon>
        <taxon>Polyneoptera</taxon>
        <taxon>Phasmatodea</taxon>
        <taxon>Verophasmatodea</taxon>
        <taxon>Anareolatae</taxon>
        <taxon>Phasmatidae</taxon>
        <taxon>Eurycanthinae</taxon>
        <taxon>Dryococelus</taxon>
    </lineage>
</organism>
<name>A0ABQ9H9M0_9NEOP</name>
<sequence length="522" mass="57132">MKSSAGDGITSSRCSLRRTGLDFRRGSPRIFARGNRAGRCCWTAGFLGDLPFPPPLHSGAAPYSQCFTHIGSQELDVKRLVQTSSVTPPGRLDGNTAVRTGAHAYGPNDYRLFTAWLVRHVHAQDSSRRQYLSTLAACRTGCRDTSAESKTTIASSTGAPNVWRTGYCDTDTARRAVEKLVRRAGHPSPAVESHRPPVCRADPSVAVLVAGPPPHAHKPRPAPPYGDEAALTTSRSESTLALRSICAAINHLTTGCSRTAPQLYGPRVSWYPAASETKRRTQNIDGRKVYRADCFGLVFLPVGSGVVHGNGGEFLGRKLCYLQGVRHASMLRRRADLTHRGNSRQNAAPPVASQMATKDTCFVARQFLNSSECFRIQMWNCLLYRELKPNIPAKCRDLVRQSAPVTSTAERTAKTYFTYHCGRIPVIRLYFDTKEYRCETAAHTTNSRGCGGLAVRLLASHPGEPGSTTGRITSGFSHVGIVPDDVGREGFLGDLTVSPAIAFRRCSIFISFHPRRFSRHFC</sequence>
<comment type="caution">
    <text evidence="1">The sequence shown here is derived from an EMBL/GenBank/DDBJ whole genome shotgun (WGS) entry which is preliminary data.</text>
</comment>
<dbReference type="Proteomes" id="UP001159363">
    <property type="component" value="Chromosome 5"/>
</dbReference>
<dbReference type="EMBL" id="JARBHB010000006">
    <property type="protein sequence ID" value="KAJ8881011.1"/>
    <property type="molecule type" value="Genomic_DNA"/>
</dbReference>